<dbReference type="GO" id="GO:0016887">
    <property type="term" value="F:ATP hydrolysis activity"/>
    <property type="evidence" value="ECO:0007669"/>
    <property type="project" value="InterPro"/>
</dbReference>
<evidence type="ECO:0000259" key="4">
    <source>
        <dbReference type="SMART" id="SM00382"/>
    </source>
</evidence>
<evidence type="ECO:0000256" key="3">
    <source>
        <dbReference type="SAM" id="SignalP"/>
    </source>
</evidence>
<comment type="similarity">
    <text evidence="1">Belongs to the AAA ATPase family.</text>
</comment>
<dbReference type="GO" id="GO:0005634">
    <property type="term" value="C:nucleus"/>
    <property type="evidence" value="ECO:0007669"/>
    <property type="project" value="TreeGrafter"/>
</dbReference>
<evidence type="ECO:0000256" key="1">
    <source>
        <dbReference type="RuleBase" id="RU003651"/>
    </source>
</evidence>
<dbReference type="GO" id="GO:0005524">
    <property type="term" value="F:ATP binding"/>
    <property type="evidence" value="ECO:0007669"/>
    <property type="project" value="UniProtKB-KW"/>
</dbReference>
<feature type="signal peptide" evidence="3">
    <location>
        <begin position="1"/>
        <end position="22"/>
    </location>
</feature>
<dbReference type="EMBL" id="RSCD01000018">
    <property type="protein sequence ID" value="RSH87049.1"/>
    <property type="molecule type" value="Genomic_DNA"/>
</dbReference>
<dbReference type="GO" id="GO:0003723">
    <property type="term" value="F:RNA binding"/>
    <property type="evidence" value="ECO:0007669"/>
    <property type="project" value="TreeGrafter"/>
</dbReference>
<dbReference type="PANTHER" id="PTHR23077">
    <property type="entry name" value="AAA-FAMILY ATPASE"/>
    <property type="match status" value="1"/>
</dbReference>
<dbReference type="InterPro" id="IPR003593">
    <property type="entry name" value="AAA+_ATPase"/>
</dbReference>
<dbReference type="InterPro" id="IPR050168">
    <property type="entry name" value="AAA_ATPase_domain"/>
</dbReference>
<proteinExistence type="inferred from homology"/>
<dbReference type="SUPFAM" id="SSF52540">
    <property type="entry name" value="P-loop containing nucleoside triphosphate hydrolases"/>
    <property type="match status" value="1"/>
</dbReference>
<keyword evidence="1" id="KW-0547">Nucleotide-binding</keyword>
<keyword evidence="3" id="KW-0732">Signal</keyword>
<dbReference type="STRING" id="1890683.A0A427Y7J1"/>
<dbReference type="PANTHER" id="PTHR23077:SF132">
    <property type="entry name" value="ATP-DEPENDENT ZN PROTEASE"/>
    <property type="match status" value="1"/>
</dbReference>
<protein>
    <recommendedName>
        <fullName evidence="4">AAA+ ATPase domain-containing protein</fullName>
    </recommendedName>
</protein>
<dbReference type="InterPro" id="IPR003960">
    <property type="entry name" value="ATPase_AAA_CS"/>
</dbReference>
<organism evidence="5 6">
    <name type="scientific">Saitozyma podzolica</name>
    <dbReference type="NCBI Taxonomy" id="1890683"/>
    <lineage>
        <taxon>Eukaryota</taxon>
        <taxon>Fungi</taxon>
        <taxon>Dikarya</taxon>
        <taxon>Basidiomycota</taxon>
        <taxon>Agaricomycotina</taxon>
        <taxon>Tremellomycetes</taxon>
        <taxon>Tremellales</taxon>
        <taxon>Trimorphomycetaceae</taxon>
        <taxon>Saitozyma</taxon>
    </lineage>
</organism>
<sequence length="572" mass="63111">MRPFATVLLVGTALASMRTAFAADHCVLERFDIMPNTQADLGHPGDRAFDPLRYAAAQSGLMIKELDDITPLKKVVFIPPLRRRDGDGSVSESTVLAAYTIATESHEFTAIVATWLEGYTFMTQWHLLGEDEHAATKFIHDCAAWCSKIRDAILVFDQSQWRPDHGLWESVQKASWDDVILDAKFKGKVQHDYRSFFKSEDVYKNLGVPWKRGLIFLGPPGNGKTVSVKAIMKDVKVPILYVKSFHTYGGDELGTIHSHPYFHPTHRLTRPIRSPNSPLPPTLEPNSPKWLLGIRMIFSRARAEAPCVLILEDLDSLITDMNRSFFLNEVDGLEDNDGLLLIGTTNHFDKLDPALSNRPSRFDRKYPNGVNTPSEFPNPSHSERRQYAVYWQRKLSSNPDIQFPDSLLDEVADKTDKFSFAYLKEAFVSTLLTLAGREDHPDTLAAPAISLLPFRTVLLEQIQQLREALDNGDNTATMASSWGMASSLLSGPAGLAGHSGSTRTGGGAGAGAVRMAQSIPMSPGGRGQQCFTIPVNRLTGKMDHNQPIRSMAQADLQAAQAQAQAGQTVLGG</sequence>
<name>A0A427Y7J1_9TREE</name>
<dbReference type="GO" id="GO:1990275">
    <property type="term" value="F:preribosome binding"/>
    <property type="evidence" value="ECO:0007669"/>
    <property type="project" value="TreeGrafter"/>
</dbReference>
<dbReference type="Pfam" id="PF00004">
    <property type="entry name" value="AAA"/>
    <property type="match status" value="1"/>
</dbReference>
<gene>
    <name evidence="5" type="ORF">EHS25_003537</name>
</gene>
<dbReference type="Proteomes" id="UP000279259">
    <property type="component" value="Unassembled WGS sequence"/>
</dbReference>
<evidence type="ECO:0000256" key="2">
    <source>
        <dbReference type="SAM" id="MobiDB-lite"/>
    </source>
</evidence>
<comment type="caution">
    <text evidence="5">The sequence shown here is derived from an EMBL/GenBank/DDBJ whole genome shotgun (WGS) entry which is preliminary data.</text>
</comment>
<keyword evidence="1" id="KW-0067">ATP-binding</keyword>
<dbReference type="OrthoDB" id="2115716at2759"/>
<feature type="domain" description="AAA+ ATPase" evidence="4">
    <location>
        <begin position="210"/>
        <end position="372"/>
    </location>
</feature>
<feature type="chain" id="PRO_5019194379" description="AAA+ ATPase domain-containing protein" evidence="3">
    <location>
        <begin position="23"/>
        <end position="572"/>
    </location>
</feature>
<dbReference type="InterPro" id="IPR027417">
    <property type="entry name" value="P-loop_NTPase"/>
</dbReference>
<keyword evidence="6" id="KW-1185">Reference proteome</keyword>
<evidence type="ECO:0000313" key="6">
    <source>
        <dbReference type="Proteomes" id="UP000279259"/>
    </source>
</evidence>
<dbReference type="InterPro" id="IPR003959">
    <property type="entry name" value="ATPase_AAA_core"/>
</dbReference>
<dbReference type="Gene3D" id="3.40.50.300">
    <property type="entry name" value="P-loop containing nucleotide triphosphate hydrolases"/>
    <property type="match status" value="1"/>
</dbReference>
<dbReference type="GO" id="GO:0042254">
    <property type="term" value="P:ribosome biogenesis"/>
    <property type="evidence" value="ECO:0007669"/>
    <property type="project" value="TreeGrafter"/>
</dbReference>
<dbReference type="SMART" id="SM00382">
    <property type="entry name" value="AAA"/>
    <property type="match status" value="1"/>
</dbReference>
<dbReference type="AlphaFoldDB" id="A0A427Y7J1"/>
<reference evidence="5 6" key="1">
    <citation type="submission" date="2018-11" db="EMBL/GenBank/DDBJ databases">
        <title>Genome sequence of Saitozyma podzolica DSM 27192.</title>
        <authorList>
            <person name="Aliyu H."/>
            <person name="Gorte O."/>
            <person name="Ochsenreither K."/>
        </authorList>
    </citation>
    <scope>NUCLEOTIDE SEQUENCE [LARGE SCALE GENOMIC DNA]</scope>
    <source>
        <strain evidence="5 6">DSM 27192</strain>
    </source>
</reference>
<dbReference type="PROSITE" id="PS00674">
    <property type="entry name" value="AAA"/>
    <property type="match status" value="1"/>
</dbReference>
<accession>A0A427Y7J1</accession>
<evidence type="ECO:0000313" key="5">
    <source>
        <dbReference type="EMBL" id="RSH87049.1"/>
    </source>
</evidence>
<dbReference type="CDD" id="cd19481">
    <property type="entry name" value="RecA-like_protease"/>
    <property type="match status" value="1"/>
</dbReference>
<feature type="region of interest" description="Disordered" evidence="2">
    <location>
        <begin position="362"/>
        <end position="381"/>
    </location>
</feature>
<feature type="compositionally biased region" description="Polar residues" evidence="2">
    <location>
        <begin position="369"/>
        <end position="380"/>
    </location>
</feature>